<gene>
    <name evidence="2" type="primary">txxe 2573</name>
    <name evidence="2" type="ORF">TXXE_11205</name>
</gene>
<accession>A0ABN7RWI7</accession>
<dbReference type="Proteomes" id="UP000681526">
    <property type="component" value="Unassembled WGS sequence"/>
</dbReference>
<feature type="domain" description="DUF4007" evidence="1">
    <location>
        <begin position="3"/>
        <end position="285"/>
    </location>
</feature>
<dbReference type="Pfam" id="PF13182">
    <property type="entry name" value="DUF4007"/>
    <property type="match status" value="1"/>
</dbReference>
<evidence type="ECO:0000313" key="2">
    <source>
        <dbReference type="EMBL" id="CAG5087787.1"/>
    </source>
</evidence>
<dbReference type="RefSeq" id="WP_213484690.1">
    <property type="nucleotide sequence ID" value="NZ_CAJRAY010000050.1"/>
</dbReference>
<organism evidence="2 3">
    <name type="scientific">Thermobacillus xylanilyticus</name>
    <dbReference type="NCBI Taxonomy" id="76633"/>
    <lineage>
        <taxon>Bacteria</taxon>
        <taxon>Bacillati</taxon>
        <taxon>Bacillota</taxon>
        <taxon>Bacilli</taxon>
        <taxon>Bacillales</taxon>
        <taxon>Paenibacillaceae</taxon>
        <taxon>Thermobacillus</taxon>
    </lineage>
</organism>
<proteinExistence type="predicted"/>
<sequence length="291" mass="33920">MKFGHHQSFYLRVNWLSKAFKAIESDPRFFYDDHGFEKIGLGRNMVKSLKYWSTAVGIMSEKKNEERKPVHVLTPIGELIKQHDRFVRRPLTAAVLHYLLASSKEQATSWYWFFNVCNLRSASADEVLESLNEWVFNEFDKSVSIQSLKRDIECIRQLYTSRSAVGDDPEEVVASPFSSLNLLADTKQGLVKQTPDIQNIGLDALYFSLLVYGHRHQVNSVTWEELQVKPLLWGRMYHLTSQQILEVLELLHAEPYYPLTFVRTNQLYTLNFELVEPHQFLQKAYEREAAV</sequence>
<evidence type="ECO:0000259" key="1">
    <source>
        <dbReference type="Pfam" id="PF13182"/>
    </source>
</evidence>
<dbReference type="EMBL" id="CAJRAY010000050">
    <property type="protein sequence ID" value="CAG5087787.1"/>
    <property type="molecule type" value="Genomic_DNA"/>
</dbReference>
<reference evidence="2 3" key="1">
    <citation type="submission" date="2021-04" db="EMBL/GenBank/DDBJ databases">
        <authorList>
            <person name="Rakotoarivonina H."/>
        </authorList>
    </citation>
    <scope>NUCLEOTIDE SEQUENCE [LARGE SCALE GENOMIC DNA]</scope>
    <source>
        <strain evidence="2 3">XE</strain>
    </source>
</reference>
<protein>
    <recommendedName>
        <fullName evidence="1">DUF4007 domain-containing protein</fullName>
    </recommendedName>
</protein>
<comment type="caution">
    <text evidence="2">The sequence shown here is derived from an EMBL/GenBank/DDBJ whole genome shotgun (WGS) entry which is preliminary data.</text>
</comment>
<name>A0ABN7RWI7_THEXY</name>
<evidence type="ECO:0000313" key="3">
    <source>
        <dbReference type="Proteomes" id="UP000681526"/>
    </source>
</evidence>
<dbReference type="InterPro" id="IPR025248">
    <property type="entry name" value="DUF4007"/>
</dbReference>
<keyword evidence="3" id="KW-1185">Reference proteome</keyword>